<dbReference type="InterPro" id="IPR013517">
    <property type="entry name" value="FG-GAP"/>
</dbReference>
<reference evidence="4" key="1">
    <citation type="submission" date="2021-03" db="EMBL/GenBank/DDBJ databases">
        <title>Acanthopleuribacteraceae sp. M133.</title>
        <authorList>
            <person name="Wang G."/>
        </authorList>
    </citation>
    <scope>NUCLEOTIDE SEQUENCE</scope>
    <source>
        <strain evidence="4">M133</strain>
    </source>
</reference>
<dbReference type="AlphaFoldDB" id="A0A8A4THQ5"/>
<evidence type="ECO:0000256" key="2">
    <source>
        <dbReference type="SAM" id="SignalP"/>
    </source>
</evidence>
<dbReference type="Pfam" id="PF07593">
    <property type="entry name" value="UnbV_ASPIC"/>
    <property type="match status" value="1"/>
</dbReference>
<feature type="chain" id="PRO_5035193691" evidence="2">
    <location>
        <begin position="22"/>
        <end position="640"/>
    </location>
</feature>
<dbReference type="RefSeq" id="WP_237378804.1">
    <property type="nucleotide sequence ID" value="NZ_CP071793.1"/>
</dbReference>
<evidence type="ECO:0000313" key="4">
    <source>
        <dbReference type="EMBL" id="QTD49163.1"/>
    </source>
</evidence>
<dbReference type="Gene3D" id="2.130.10.130">
    <property type="entry name" value="Integrin alpha, N-terminal"/>
    <property type="match status" value="1"/>
</dbReference>
<dbReference type="SUPFAM" id="SSF69318">
    <property type="entry name" value="Integrin alpha N-terminal domain"/>
    <property type="match status" value="1"/>
</dbReference>
<dbReference type="Proteomes" id="UP000663929">
    <property type="component" value="Chromosome"/>
</dbReference>
<dbReference type="InterPro" id="IPR027039">
    <property type="entry name" value="Crtac1"/>
</dbReference>
<evidence type="ECO:0000259" key="3">
    <source>
        <dbReference type="Pfam" id="PF07593"/>
    </source>
</evidence>
<sequence>MKVIRVCSALCVSLVFCALYAQEWERFEQKLTGSTISFNNKHGHSWADVDGDGDFDLFTNGSRRLWLNKIHEGEGFVRADELIPSLSGSGWAACFADFDNDGDLDIFCGNTGEDFLLENRLPEPFVNVGPDYQLTDPRWCQSVNWADYNADGRLDIYITHETPDGDGPHRFYESDYPNPFIKRFPTTINAPDDFGLADKNSHAYGLAWADIDIDGDLDVVTSACGFSNTIPGQNPHNKVYRNKAPEIGFEDVSLSAGLVDESEMSNGSDAYWAILFDNNGDALPDLFIGDNNTNHRMWNNVSGPNDIRLDQVDALGSISTTGAFIKGAAAGDFDNDGDLDLYTATEGLLVNDGTGNYHLQSGALPRGSGDASWVDFDMDGQLDLFNFDDLFRNPGNPNNHWIAIELEGDPKKGTTRDAFHVKIQLTANGIVQHREHRFMVGTYSQHVLPTHFGLGDAEIVDEIRIIWHNGEPPTVLTDIPVDRYIRIRQDADCSDTVTRTAAETHYVCQGDVLTLSAETESEEPLQWQVISGPDMSLHQFDTTTGTSVQFTAARAGAYTLGVSLAGCPQTTRTFVTLDSDFDENGLYGAGDLFVAVSGWGTDERENYERNGDGNHDILDLMSLCESAESADAPTLARLRP</sequence>
<proteinExistence type="predicted"/>
<dbReference type="InterPro" id="IPR028994">
    <property type="entry name" value="Integrin_alpha_N"/>
</dbReference>
<gene>
    <name evidence="4" type="ORF">J3U87_26555</name>
</gene>
<dbReference type="Pfam" id="PF13517">
    <property type="entry name" value="FG-GAP_3"/>
    <property type="match status" value="2"/>
</dbReference>
<feature type="signal peptide" evidence="2">
    <location>
        <begin position="1"/>
        <end position="21"/>
    </location>
</feature>
<dbReference type="InterPro" id="IPR011519">
    <property type="entry name" value="UnbV_ASPIC"/>
</dbReference>
<feature type="domain" description="ASPIC/UnbV" evidence="3">
    <location>
        <begin position="422"/>
        <end position="485"/>
    </location>
</feature>
<protein>
    <submittedName>
        <fullName evidence="4">CRTAC1 family protein</fullName>
    </submittedName>
</protein>
<keyword evidence="5" id="KW-1185">Reference proteome</keyword>
<name>A0A8A4THQ5_SULCO</name>
<dbReference type="PANTHER" id="PTHR16026:SF0">
    <property type="entry name" value="CARTILAGE ACIDIC PROTEIN 1"/>
    <property type="match status" value="1"/>
</dbReference>
<organism evidence="4 5">
    <name type="scientific">Sulfidibacter corallicola</name>
    <dbReference type="NCBI Taxonomy" id="2818388"/>
    <lineage>
        <taxon>Bacteria</taxon>
        <taxon>Pseudomonadati</taxon>
        <taxon>Acidobacteriota</taxon>
        <taxon>Holophagae</taxon>
        <taxon>Acanthopleuribacterales</taxon>
        <taxon>Acanthopleuribacteraceae</taxon>
        <taxon>Sulfidibacter</taxon>
    </lineage>
</organism>
<dbReference type="PANTHER" id="PTHR16026">
    <property type="entry name" value="CARTILAGE ACIDIC PROTEIN 1"/>
    <property type="match status" value="1"/>
</dbReference>
<evidence type="ECO:0000256" key="1">
    <source>
        <dbReference type="ARBA" id="ARBA00022729"/>
    </source>
</evidence>
<dbReference type="EMBL" id="CP071793">
    <property type="protein sequence ID" value="QTD49163.1"/>
    <property type="molecule type" value="Genomic_DNA"/>
</dbReference>
<evidence type="ECO:0000313" key="5">
    <source>
        <dbReference type="Proteomes" id="UP000663929"/>
    </source>
</evidence>
<dbReference type="KEGG" id="scor:J3U87_26555"/>
<keyword evidence="1 2" id="KW-0732">Signal</keyword>
<accession>A0A8A4THQ5</accession>